<dbReference type="EMBL" id="AP028910">
    <property type="protein sequence ID" value="BES90665.1"/>
    <property type="molecule type" value="Genomic_DNA"/>
</dbReference>
<keyword evidence="3" id="KW-1185">Reference proteome</keyword>
<organism evidence="2 3">
    <name type="scientific">Nesidiocoris tenuis</name>
    <dbReference type="NCBI Taxonomy" id="355587"/>
    <lineage>
        <taxon>Eukaryota</taxon>
        <taxon>Metazoa</taxon>
        <taxon>Ecdysozoa</taxon>
        <taxon>Arthropoda</taxon>
        <taxon>Hexapoda</taxon>
        <taxon>Insecta</taxon>
        <taxon>Pterygota</taxon>
        <taxon>Neoptera</taxon>
        <taxon>Paraneoptera</taxon>
        <taxon>Hemiptera</taxon>
        <taxon>Heteroptera</taxon>
        <taxon>Panheteroptera</taxon>
        <taxon>Cimicomorpha</taxon>
        <taxon>Miridae</taxon>
        <taxon>Dicyphina</taxon>
        <taxon>Nesidiocoris</taxon>
    </lineage>
</organism>
<dbReference type="Proteomes" id="UP001307889">
    <property type="component" value="Chromosome 2"/>
</dbReference>
<sequence>MGGTGGGGGVGGGGVGGRSGRRGPRRGAASEGEGSRGGEARRETGEPRKLSVRGRTEEAEGERAVRQAKEEAGQVMVVWRGVRKVADRRVKPKRTWRIQRQQEGSCPLSGSIRLPSDPRGRHPRPSSPPPPPLPRVDTTADFDGRAGAERRVPLHPRPHVSPPTVTIWEGARRVGGPSGRRDAKLVCEDPRCSGGMRANRAPRRVRY</sequence>
<name>A0ABN7AEF3_9HEMI</name>
<feature type="compositionally biased region" description="Pro residues" evidence="1">
    <location>
        <begin position="125"/>
        <end position="134"/>
    </location>
</feature>
<proteinExistence type="predicted"/>
<accession>A0ABN7AEF3</accession>
<feature type="region of interest" description="Disordered" evidence="1">
    <location>
        <begin position="1"/>
        <end position="183"/>
    </location>
</feature>
<evidence type="ECO:0000256" key="1">
    <source>
        <dbReference type="SAM" id="MobiDB-lite"/>
    </source>
</evidence>
<protein>
    <submittedName>
        <fullName evidence="2">Uncharacterized protein</fullName>
    </submittedName>
</protein>
<reference evidence="2 3" key="1">
    <citation type="submission" date="2023-09" db="EMBL/GenBank/DDBJ databases">
        <title>Nesidiocoris tenuis whole genome shotgun sequence.</title>
        <authorList>
            <person name="Shibata T."/>
            <person name="Shimoda M."/>
            <person name="Kobayashi T."/>
            <person name="Uehara T."/>
        </authorList>
    </citation>
    <scope>NUCLEOTIDE SEQUENCE [LARGE SCALE GENOMIC DNA]</scope>
    <source>
        <strain evidence="2 3">Japan</strain>
    </source>
</reference>
<gene>
    <name evidence="2" type="ORF">NTJ_03473</name>
</gene>
<evidence type="ECO:0000313" key="2">
    <source>
        <dbReference type="EMBL" id="BES90665.1"/>
    </source>
</evidence>
<evidence type="ECO:0000313" key="3">
    <source>
        <dbReference type="Proteomes" id="UP001307889"/>
    </source>
</evidence>
<feature type="compositionally biased region" description="Basic and acidic residues" evidence="1">
    <location>
        <begin position="33"/>
        <end position="72"/>
    </location>
</feature>
<feature type="compositionally biased region" description="Gly residues" evidence="1">
    <location>
        <begin position="1"/>
        <end position="18"/>
    </location>
</feature>
<feature type="compositionally biased region" description="Basic and acidic residues" evidence="1">
    <location>
        <begin position="142"/>
        <end position="152"/>
    </location>
</feature>